<dbReference type="Proteomes" id="UP000265120">
    <property type="component" value="Chromosome 12"/>
</dbReference>
<dbReference type="STRING" id="244447.ENSCSEP00000026189"/>
<reference evidence="3" key="3">
    <citation type="submission" date="2025-09" db="UniProtKB">
        <authorList>
            <consortium name="Ensembl"/>
        </authorList>
    </citation>
    <scope>IDENTIFICATION</scope>
</reference>
<dbReference type="SMART" id="SM00246">
    <property type="entry name" value="WH2"/>
    <property type="match status" value="1"/>
</dbReference>
<dbReference type="Ensembl" id="ENSCSET00000026530.1">
    <property type="protein sequence ID" value="ENSCSEP00000026189.1"/>
    <property type="gene ID" value="ENSCSEG00000016723.1"/>
</dbReference>
<dbReference type="PANTHER" id="PTHR48226:SF1">
    <property type="entry name" value="WAS_WASL-INTERACTING PROTEIN FAMILY MEMBER 1"/>
    <property type="match status" value="1"/>
</dbReference>
<dbReference type="OMA" id="CTANRDA"/>
<dbReference type="GO" id="GO:0003779">
    <property type="term" value="F:actin binding"/>
    <property type="evidence" value="ECO:0007669"/>
    <property type="project" value="InterPro"/>
</dbReference>
<dbReference type="InParanoid" id="A0A3P8WHH2"/>
<dbReference type="CDD" id="cd22076">
    <property type="entry name" value="WH2_WAS_WASL-1"/>
    <property type="match status" value="1"/>
</dbReference>
<dbReference type="GO" id="GO:0005884">
    <property type="term" value="C:actin filament"/>
    <property type="evidence" value="ECO:0007669"/>
    <property type="project" value="TreeGrafter"/>
</dbReference>
<dbReference type="GO" id="GO:0030048">
    <property type="term" value="P:actin filament-based movement"/>
    <property type="evidence" value="ECO:0007669"/>
    <property type="project" value="TreeGrafter"/>
</dbReference>
<evidence type="ECO:0000259" key="2">
    <source>
        <dbReference type="PROSITE" id="PS51082"/>
    </source>
</evidence>
<name>A0A3P8WHH2_CYNSE</name>
<feature type="region of interest" description="Disordered" evidence="1">
    <location>
        <begin position="1"/>
        <end position="95"/>
    </location>
</feature>
<reference evidence="3 4" key="1">
    <citation type="journal article" date="2014" name="Nat. Genet.">
        <title>Whole-genome sequence of a flatfish provides insights into ZW sex chromosome evolution and adaptation to a benthic lifestyle.</title>
        <authorList>
            <person name="Chen S."/>
            <person name="Zhang G."/>
            <person name="Shao C."/>
            <person name="Huang Q."/>
            <person name="Liu G."/>
            <person name="Zhang P."/>
            <person name="Song W."/>
            <person name="An N."/>
            <person name="Chalopin D."/>
            <person name="Volff J.N."/>
            <person name="Hong Y."/>
            <person name="Li Q."/>
            <person name="Sha Z."/>
            <person name="Zhou H."/>
            <person name="Xie M."/>
            <person name="Yu Q."/>
            <person name="Liu Y."/>
            <person name="Xiang H."/>
            <person name="Wang N."/>
            <person name="Wu K."/>
            <person name="Yang C."/>
            <person name="Zhou Q."/>
            <person name="Liao X."/>
            <person name="Yang L."/>
            <person name="Hu Q."/>
            <person name="Zhang J."/>
            <person name="Meng L."/>
            <person name="Jin L."/>
            <person name="Tian Y."/>
            <person name="Lian J."/>
            <person name="Yang J."/>
            <person name="Miao G."/>
            <person name="Liu S."/>
            <person name="Liang Z."/>
            <person name="Yan F."/>
            <person name="Li Y."/>
            <person name="Sun B."/>
            <person name="Zhang H."/>
            <person name="Zhang J."/>
            <person name="Zhu Y."/>
            <person name="Du M."/>
            <person name="Zhao Y."/>
            <person name="Schartl M."/>
            <person name="Tang Q."/>
            <person name="Wang J."/>
        </authorList>
    </citation>
    <scope>NUCLEOTIDE SEQUENCE</scope>
</reference>
<evidence type="ECO:0000313" key="3">
    <source>
        <dbReference type="Ensembl" id="ENSCSEP00000026189.1"/>
    </source>
</evidence>
<protein>
    <recommendedName>
        <fullName evidence="2">WH2 domain-containing protein</fullName>
    </recommendedName>
</protein>
<organism evidence="3 4">
    <name type="scientific">Cynoglossus semilaevis</name>
    <name type="common">Tongue sole</name>
    <dbReference type="NCBI Taxonomy" id="244447"/>
    <lineage>
        <taxon>Eukaryota</taxon>
        <taxon>Metazoa</taxon>
        <taxon>Chordata</taxon>
        <taxon>Craniata</taxon>
        <taxon>Vertebrata</taxon>
        <taxon>Euteleostomi</taxon>
        <taxon>Actinopterygii</taxon>
        <taxon>Neopterygii</taxon>
        <taxon>Teleostei</taxon>
        <taxon>Neoteleostei</taxon>
        <taxon>Acanthomorphata</taxon>
        <taxon>Carangaria</taxon>
        <taxon>Pleuronectiformes</taxon>
        <taxon>Pleuronectoidei</taxon>
        <taxon>Cynoglossidae</taxon>
        <taxon>Cynoglossinae</taxon>
        <taxon>Cynoglossus</taxon>
    </lineage>
</organism>
<dbReference type="InterPro" id="IPR053099">
    <property type="entry name" value="WAS/WASL-interacting_domain"/>
</dbReference>
<feature type="compositionally biased region" description="Pro residues" evidence="1">
    <location>
        <begin position="1"/>
        <end position="15"/>
    </location>
</feature>
<dbReference type="AlphaFoldDB" id="A0A3P8WHH2"/>
<dbReference type="InterPro" id="IPR003124">
    <property type="entry name" value="WH2_dom"/>
</dbReference>
<reference evidence="3" key="2">
    <citation type="submission" date="2025-08" db="UniProtKB">
        <authorList>
            <consortium name="Ensembl"/>
        </authorList>
    </citation>
    <scope>IDENTIFICATION</scope>
</reference>
<proteinExistence type="predicted"/>
<dbReference type="Pfam" id="PF02205">
    <property type="entry name" value="WH2"/>
    <property type="match status" value="1"/>
</dbReference>
<feature type="domain" description="WH2" evidence="2">
    <location>
        <begin position="33"/>
        <end position="50"/>
    </location>
</feature>
<dbReference type="PANTHER" id="PTHR48226">
    <property type="entry name" value="OS06G0326200 PROTEIN"/>
    <property type="match status" value="1"/>
</dbReference>
<sequence length="161" mass="16013">MPVPPPPPPPAPPPTFALANTEKPALNRNEQQGRSALLSDISKGARLKKTVTNDRSGPLLAEPKGGGRGGAGGGGGGGGGRGGGGGGGSVGGGAGLGGLFAGGMPKLRSATNRDATGIIVNSFILALKKKMMITVDKCQSILTTPKKNERSALKSPDHIIF</sequence>
<evidence type="ECO:0000313" key="4">
    <source>
        <dbReference type="Proteomes" id="UP000265120"/>
    </source>
</evidence>
<accession>A0A3P8WHH2</accession>
<dbReference type="PROSITE" id="PS51082">
    <property type="entry name" value="WH2"/>
    <property type="match status" value="1"/>
</dbReference>
<dbReference type="GeneTree" id="ENSGT00910000144296"/>
<evidence type="ECO:0000256" key="1">
    <source>
        <dbReference type="SAM" id="MobiDB-lite"/>
    </source>
</evidence>
<keyword evidence="4" id="KW-1185">Reference proteome</keyword>
<feature type="compositionally biased region" description="Gly residues" evidence="1">
    <location>
        <begin position="64"/>
        <end position="95"/>
    </location>
</feature>